<dbReference type="GeneID" id="95584768"/>
<comment type="subcellular location">
    <subcellularLocation>
        <location evidence="1">Cell membrane</location>
        <topology evidence="1">Multi-pass membrane protein</topology>
    </subcellularLocation>
</comment>
<accession>A0ABZ0D8G7</accession>
<feature type="transmembrane region" description="Helical" evidence="6">
    <location>
        <begin position="127"/>
        <end position="149"/>
    </location>
</feature>
<feature type="transmembrane region" description="Helical" evidence="6">
    <location>
        <begin position="44"/>
        <end position="64"/>
    </location>
</feature>
<dbReference type="InterPro" id="IPR004757">
    <property type="entry name" value="EtNH_permease"/>
</dbReference>
<evidence type="ECO:0000313" key="8">
    <source>
        <dbReference type="Proteomes" id="UP001304534"/>
    </source>
</evidence>
<evidence type="ECO:0000256" key="3">
    <source>
        <dbReference type="ARBA" id="ARBA00022692"/>
    </source>
</evidence>
<dbReference type="PANTHER" id="PTHR42770:SF7">
    <property type="entry name" value="MEMBRANE PROTEIN"/>
    <property type="match status" value="1"/>
</dbReference>
<sequence length="454" mass="48059">MCDMRNEQLKPTLGTWQLWGIAVGLVISGEYFGWSYGWGTAGTLGFLVTTVLVAVMYTCFIFSFTELTTAIPNAGGPFAYSLRAFGTYGGMLAGLATLIEFVFAPPAIAMAIGAYLNVQFPTLDPRIAAIGAYVIFMSLNIVGVAIAAAFELIVTLLAVIELLVFMGVVAPGFSVARFAANGWAGSDVFGPAAISGIFAAIPFAIWFFLAIEGAAMAAEEAKDPKRTIPRAYIAGILTLVVLALGVMVFAGGVGDWRQLSNINDPLPQAMKAVVGTSSTWLHMLVWIGLFGLVASFHGIILGYSRQFFALARAGFLPNGLAKLSRFRTPHRAILAGGAIGIAAICSDSVVKIQGMSLTAAMITMSVFGAIVMYVMSMLSLFKLRRSEPGLERSFRAPGYPVVPAIALLLALVCLVAMVWFNPIVALIFVGLLLFGALCCVLSLRSQTSTVAGGR</sequence>
<dbReference type="PANTHER" id="PTHR42770">
    <property type="entry name" value="AMINO ACID TRANSPORTER-RELATED"/>
    <property type="match status" value="1"/>
</dbReference>
<feature type="transmembrane region" description="Helical" evidence="6">
    <location>
        <begin position="332"/>
        <end position="350"/>
    </location>
</feature>
<dbReference type="Pfam" id="PF13520">
    <property type="entry name" value="AA_permease_2"/>
    <property type="match status" value="1"/>
</dbReference>
<feature type="transmembrane region" description="Helical" evidence="6">
    <location>
        <begin position="280"/>
        <end position="303"/>
    </location>
</feature>
<feature type="transmembrane region" description="Helical" evidence="6">
    <location>
        <begin position="356"/>
        <end position="381"/>
    </location>
</feature>
<dbReference type="Proteomes" id="UP001304534">
    <property type="component" value="Chromosome"/>
</dbReference>
<keyword evidence="4 6" id="KW-1133">Transmembrane helix</keyword>
<feature type="transmembrane region" description="Helical" evidence="6">
    <location>
        <begin position="12"/>
        <end position="32"/>
    </location>
</feature>
<keyword evidence="3 6" id="KW-0812">Transmembrane</keyword>
<feature type="transmembrane region" description="Helical" evidence="6">
    <location>
        <begin position="401"/>
        <end position="420"/>
    </location>
</feature>
<feature type="transmembrane region" description="Helical" evidence="6">
    <location>
        <begin position="188"/>
        <end position="211"/>
    </location>
</feature>
<feature type="transmembrane region" description="Helical" evidence="6">
    <location>
        <begin position="156"/>
        <end position="176"/>
    </location>
</feature>
<evidence type="ECO:0000256" key="6">
    <source>
        <dbReference type="SAM" id="Phobius"/>
    </source>
</evidence>
<proteinExistence type="predicted"/>
<feature type="transmembrane region" description="Helical" evidence="6">
    <location>
        <begin position="85"/>
        <end position="115"/>
    </location>
</feature>
<organism evidence="7 8">
    <name type="scientific">Xanthomonas dyei</name>
    <dbReference type="NCBI Taxonomy" id="743699"/>
    <lineage>
        <taxon>Bacteria</taxon>
        <taxon>Pseudomonadati</taxon>
        <taxon>Pseudomonadota</taxon>
        <taxon>Gammaproteobacteria</taxon>
        <taxon>Lysobacterales</taxon>
        <taxon>Lysobacteraceae</taxon>
        <taxon>Xanthomonas</taxon>
    </lineage>
</organism>
<dbReference type="InterPro" id="IPR002293">
    <property type="entry name" value="AA/rel_permease1"/>
</dbReference>
<evidence type="ECO:0000256" key="4">
    <source>
        <dbReference type="ARBA" id="ARBA00022989"/>
    </source>
</evidence>
<dbReference type="RefSeq" id="WP_316686118.1">
    <property type="nucleotide sequence ID" value="NZ_CP103837.1"/>
</dbReference>
<evidence type="ECO:0000256" key="1">
    <source>
        <dbReference type="ARBA" id="ARBA00004651"/>
    </source>
</evidence>
<dbReference type="EMBL" id="CP103840">
    <property type="protein sequence ID" value="WOB24681.1"/>
    <property type="molecule type" value="Genomic_DNA"/>
</dbReference>
<keyword evidence="8" id="KW-1185">Reference proteome</keyword>
<keyword evidence="2" id="KW-1003">Cell membrane</keyword>
<reference evidence="7 8" key="1">
    <citation type="submission" date="2022-08" db="EMBL/GenBank/DDBJ databases">
        <title>Whole genome sequencing-based tracing of a 2022 introduction and outbreak of Xanthomonas hortorum pv. pelargonii.</title>
        <authorList>
            <person name="Iruegas-Bocardo F."/>
            <person name="Weisberg A.K."/>
            <person name="Riutta E.R."/>
            <person name="Kilday K."/>
            <person name="Bonkowski J.C."/>
            <person name="Creswell T."/>
            <person name="Daughtrey M.L."/>
            <person name="Rane K."/>
            <person name="Grunwald N.J."/>
            <person name="Chang J.H."/>
            <person name="Putnam M.L."/>
        </authorList>
    </citation>
    <scope>NUCLEOTIDE SEQUENCE [LARGE SCALE GENOMIC DNA]</scope>
    <source>
        <strain evidence="7 8">22-325</strain>
    </source>
</reference>
<evidence type="ECO:0000256" key="5">
    <source>
        <dbReference type="ARBA" id="ARBA00023136"/>
    </source>
</evidence>
<protein>
    <submittedName>
        <fullName evidence="7">Ethanolamine permease</fullName>
    </submittedName>
</protein>
<name>A0ABZ0D8G7_9XANT</name>
<evidence type="ECO:0000313" key="7">
    <source>
        <dbReference type="EMBL" id="WOB24681.1"/>
    </source>
</evidence>
<keyword evidence="5 6" id="KW-0472">Membrane</keyword>
<dbReference type="InterPro" id="IPR050367">
    <property type="entry name" value="APC_superfamily"/>
</dbReference>
<feature type="transmembrane region" description="Helical" evidence="6">
    <location>
        <begin position="426"/>
        <end position="444"/>
    </location>
</feature>
<dbReference type="PIRSF" id="PIRSF006060">
    <property type="entry name" value="AA_transporter"/>
    <property type="match status" value="1"/>
</dbReference>
<evidence type="ECO:0000256" key="2">
    <source>
        <dbReference type="ARBA" id="ARBA00022475"/>
    </source>
</evidence>
<feature type="transmembrane region" description="Helical" evidence="6">
    <location>
        <begin position="231"/>
        <end position="253"/>
    </location>
</feature>
<dbReference type="NCBIfam" id="TIGR00908">
    <property type="entry name" value="2A0305"/>
    <property type="match status" value="1"/>
</dbReference>
<gene>
    <name evidence="7" type="primary">eat</name>
    <name evidence="7" type="ORF">NYR99_12795</name>
</gene>
<dbReference type="Gene3D" id="1.20.1740.10">
    <property type="entry name" value="Amino acid/polyamine transporter I"/>
    <property type="match status" value="1"/>
</dbReference>